<dbReference type="SMART" id="SM00478">
    <property type="entry name" value="ENDO3c"/>
    <property type="match status" value="1"/>
</dbReference>
<dbReference type="InterPro" id="IPR005760">
    <property type="entry name" value="A/G_AdeGlyc_MutY"/>
</dbReference>
<dbReference type="InterPro" id="IPR023170">
    <property type="entry name" value="HhH_base_excis_C"/>
</dbReference>
<dbReference type="GO" id="GO:0035485">
    <property type="term" value="F:adenine/guanine mispair binding"/>
    <property type="evidence" value="ECO:0007669"/>
    <property type="project" value="TreeGrafter"/>
</dbReference>
<evidence type="ECO:0000256" key="10">
    <source>
        <dbReference type="ARBA" id="ARBA00023004"/>
    </source>
</evidence>
<dbReference type="InterPro" id="IPR003265">
    <property type="entry name" value="HhH-GPD_domain"/>
</dbReference>
<dbReference type="CDD" id="cd00056">
    <property type="entry name" value="ENDO3c"/>
    <property type="match status" value="1"/>
</dbReference>
<sequence>VPSFSDKVLSWFAVNGRHDLPWQKQPTPYRVWISEIMLQQTQVVTVIPYFMRFLDRFPTVAELAASDINHVLHLWTGLGYYARARNMHKAAQLIMKEYAGLFPTRVEDLETMPGVGRSTAGAIAALSMNIRAPILDGNVKRVLTRYFAISGWPEQTSVNNELWKLAENLMPHDNIADYSQAMMDLGATLCTRTHPSCPSCPLKVECEANKTATTQDYPSRKPKKKLPVKTIFMFILQNDLDEVLLEKRPPNGIWGSLYSLPESESSTGLPPLSKLVVKGERKALKPIRHTFSHYHLDISPIRITAKHEPHGVSENDHWLWYPLDHSLKVGLAAPVKKLLSSLASNP</sequence>
<evidence type="ECO:0000256" key="2">
    <source>
        <dbReference type="ARBA" id="ARBA00001966"/>
    </source>
</evidence>
<dbReference type="SUPFAM" id="SSF55811">
    <property type="entry name" value="Nudix"/>
    <property type="match status" value="1"/>
</dbReference>
<name>A0A381NF96_9ZZZZ</name>
<dbReference type="GO" id="GO:0006284">
    <property type="term" value="P:base-excision repair"/>
    <property type="evidence" value="ECO:0007669"/>
    <property type="project" value="InterPro"/>
</dbReference>
<keyword evidence="7" id="KW-0479">Metal-binding</keyword>
<dbReference type="EMBL" id="UINC01000321">
    <property type="protein sequence ID" value="SUZ53221.1"/>
    <property type="molecule type" value="Genomic_DNA"/>
</dbReference>
<dbReference type="Gene3D" id="3.90.79.10">
    <property type="entry name" value="Nucleoside Triphosphate Pyrophosphohydrolase"/>
    <property type="match status" value="1"/>
</dbReference>
<evidence type="ECO:0000313" key="15">
    <source>
        <dbReference type="EMBL" id="SUZ53221.1"/>
    </source>
</evidence>
<dbReference type="GO" id="GO:0051539">
    <property type="term" value="F:4 iron, 4 sulfur cluster binding"/>
    <property type="evidence" value="ECO:0007669"/>
    <property type="project" value="UniProtKB-KW"/>
</dbReference>
<keyword evidence="8" id="KW-0227">DNA damage</keyword>
<dbReference type="GO" id="GO:0006298">
    <property type="term" value="P:mismatch repair"/>
    <property type="evidence" value="ECO:0007669"/>
    <property type="project" value="TreeGrafter"/>
</dbReference>
<keyword evidence="10" id="KW-0408">Iron</keyword>
<evidence type="ECO:0000256" key="1">
    <source>
        <dbReference type="ARBA" id="ARBA00000843"/>
    </source>
</evidence>
<dbReference type="InterPro" id="IPR015797">
    <property type="entry name" value="NUDIX_hydrolase-like_dom_sf"/>
</dbReference>
<evidence type="ECO:0000256" key="7">
    <source>
        <dbReference type="ARBA" id="ARBA00022723"/>
    </source>
</evidence>
<evidence type="ECO:0000256" key="6">
    <source>
        <dbReference type="ARBA" id="ARBA00022485"/>
    </source>
</evidence>
<reference evidence="15" key="1">
    <citation type="submission" date="2018-05" db="EMBL/GenBank/DDBJ databases">
        <authorList>
            <person name="Lanie J.A."/>
            <person name="Ng W.-L."/>
            <person name="Kazmierczak K.M."/>
            <person name="Andrzejewski T.M."/>
            <person name="Davidsen T.M."/>
            <person name="Wayne K.J."/>
            <person name="Tettelin H."/>
            <person name="Glass J.I."/>
            <person name="Rusch D."/>
            <person name="Podicherti R."/>
            <person name="Tsui H.-C.T."/>
            <person name="Winkler M.E."/>
        </authorList>
    </citation>
    <scope>NUCLEOTIDE SEQUENCE</scope>
</reference>
<dbReference type="AlphaFoldDB" id="A0A381NF96"/>
<evidence type="ECO:0000256" key="11">
    <source>
        <dbReference type="ARBA" id="ARBA00023014"/>
    </source>
</evidence>
<dbReference type="InterPro" id="IPR044298">
    <property type="entry name" value="MIG/MutY"/>
</dbReference>
<dbReference type="Pfam" id="PF14815">
    <property type="entry name" value="NUDIX_4"/>
    <property type="match status" value="1"/>
</dbReference>
<dbReference type="FunFam" id="1.10.340.30:FF:000002">
    <property type="entry name" value="Adenine DNA glycosylase"/>
    <property type="match status" value="1"/>
</dbReference>
<keyword evidence="6" id="KW-0004">4Fe-4S</keyword>
<feature type="non-terminal residue" evidence="15">
    <location>
        <position position="1"/>
    </location>
</feature>
<dbReference type="InterPro" id="IPR011257">
    <property type="entry name" value="DNA_glycosylase"/>
</dbReference>
<keyword evidence="13" id="KW-0326">Glycosidase</keyword>
<comment type="cofactor">
    <cofactor evidence="2">
        <name>[4Fe-4S] cluster</name>
        <dbReference type="ChEBI" id="CHEBI:49883"/>
    </cofactor>
</comment>
<dbReference type="PANTHER" id="PTHR42944">
    <property type="entry name" value="ADENINE DNA GLYCOSYLASE"/>
    <property type="match status" value="1"/>
</dbReference>
<dbReference type="Pfam" id="PF00730">
    <property type="entry name" value="HhH-GPD"/>
    <property type="match status" value="1"/>
</dbReference>
<dbReference type="GO" id="GO:0034039">
    <property type="term" value="F:8-oxo-7,8-dihydroguanine DNA N-glycosylase activity"/>
    <property type="evidence" value="ECO:0007669"/>
    <property type="project" value="TreeGrafter"/>
</dbReference>
<keyword evidence="12" id="KW-0234">DNA repair</keyword>
<feature type="domain" description="HhH-GPD" evidence="14">
    <location>
        <begin position="37"/>
        <end position="188"/>
    </location>
</feature>
<dbReference type="Gene3D" id="1.10.340.30">
    <property type="entry name" value="Hypothetical protein, domain 2"/>
    <property type="match status" value="1"/>
</dbReference>
<dbReference type="NCBIfam" id="NF008132">
    <property type="entry name" value="PRK10880.1"/>
    <property type="match status" value="1"/>
</dbReference>
<dbReference type="CDD" id="cd03431">
    <property type="entry name" value="NUDIX_DNA_Glycosylase_C-MutY"/>
    <property type="match status" value="1"/>
</dbReference>
<evidence type="ECO:0000256" key="9">
    <source>
        <dbReference type="ARBA" id="ARBA00022801"/>
    </source>
</evidence>
<dbReference type="InterPro" id="IPR000445">
    <property type="entry name" value="HhH_motif"/>
</dbReference>
<keyword evidence="11" id="KW-0411">Iron-sulfur</keyword>
<dbReference type="FunFam" id="1.10.1670.10:FF:000002">
    <property type="entry name" value="Adenine DNA glycosylase"/>
    <property type="match status" value="1"/>
</dbReference>
<gene>
    <name evidence="15" type="ORF">METZ01_LOCUS6075</name>
</gene>
<accession>A0A381NF96</accession>
<evidence type="ECO:0000256" key="5">
    <source>
        <dbReference type="ARBA" id="ARBA00022023"/>
    </source>
</evidence>
<dbReference type="InterPro" id="IPR029119">
    <property type="entry name" value="MutY_C"/>
</dbReference>
<evidence type="ECO:0000259" key="14">
    <source>
        <dbReference type="SMART" id="SM00478"/>
    </source>
</evidence>
<evidence type="ECO:0000256" key="12">
    <source>
        <dbReference type="ARBA" id="ARBA00023204"/>
    </source>
</evidence>
<dbReference type="PANTHER" id="PTHR42944:SF1">
    <property type="entry name" value="ADENINE DNA GLYCOSYLASE"/>
    <property type="match status" value="1"/>
</dbReference>
<dbReference type="GO" id="GO:0046872">
    <property type="term" value="F:metal ion binding"/>
    <property type="evidence" value="ECO:0007669"/>
    <property type="project" value="UniProtKB-KW"/>
</dbReference>
<evidence type="ECO:0000256" key="3">
    <source>
        <dbReference type="ARBA" id="ARBA00008343"/>
    </source>
</evidence>
<comment type="catalytic activity">
    <reaction evidence="1">
        <text>Hydrolyzes free adenine bases from 7,8-dihydro-8-oxoguanine:adenine mismatched double-stranded DNA, leaving an apurinic site.</text>
        <dbReference type="EC" id="3.2.2.31"/>
    </reaction>
</comment>
<dbReference type="SUPFAM" id="SSF48150">
    <property type="entry name" value="DNA-glycosylase"/>
    <property type="match status" value="1"/>
</dbReference>
<dbReference type="Gene3D" id="1.10.1670.10">
    <property type="entry name" value="Helix-hairpin-Helix base-excision DNA repair enzymes (C-terminal)"/>
    <property type="match status" value="1"/>
</dbReference>
<keyword evidence="9" id="KW-0378">Hydrolase</keyword>
<dbReference type="GO" id="GO:0000701">
    <property type="term" value="F:purine-specific mismatch base pair DNA N-glycosylase activity"/>
    <property type="evidence" value="ECO:0007669"/>
    <property type="project" value="UniProtKB-EC"/>
</dbReference>
<evidence type="ECO:0000256" key="4">
    <source>
        <dbReference type="ARBA" id="ARBA00012045"/>
    </source>
</evidence>
<evidence type="ECO:0000256" key="13">
    <source>
        <dbReference type="ARBA" id="ARBA00023295"/>
    </source>
</evidence>
<proteinExistence type="inferred from homology"/>
<dbReference type="GO" id="GO:0032357">
    <property type="term" value="F:oxidized purine DNA binding"/>
    <property type="evidence" value="ECO:0007669"/>
    <property type="project" value="TreeGrafter"/>
</dbReference>
<comment type="similarity">
    <text evidence="3">Belongs to the Nth/MutY family.</text>
</comment>
<dbReference type="NCBIfam" id="TIGR01084">
    <property type="entry name" value="mutY"/>
    <property type="match status" value="1"/>
</dbReference>
<evidence type="ECO:0000256" key="8">
    <source>
        <dbReference type="ARBA" id="ARBA00022763"/>
    </source>
</evidence>
<dbReference type="EC" id="3.2.2.31" evidence="4"/>
<protein>
    <recommendedName>
        <fullName evidence="5">Adenine DNA glycosylase</fullName>
        <ecNumber evidence="4">3.2.2.31</ecNumber>
    </recommendedName>
</protein>
<organism evidence="15">
    <name type="scientific">marine metagenome</name>
    <dbReference type="NCBI Taxonomy" id="408172"/>
    <lineage>
        <taxon>unclassified sequences</taxon>
        <taxon>metagenomes</taxon>
        <taxon>ecological metagenomes</taxon>
    </lineage>
</organism>
<dbReference type="Pfam" id="PF00633">
    <property type="entry name" value="HHH"/>
    <property type="match status" value="1"/>
</dbReference>